<evidence type="ECO:0000313" key="2">
    <source>
        <dbReference type="Proteomes" id="UP001165960"/>
    </source>
</evidence>
<dbReference type="EMBL" id="QTSX02005705">
    <property type="protein sequence ID" value="KAJ9058809.1"/>
    <property type="molecule type" value="Genomic_DNA"/>
</dbReference>
<organism evidence="1 2">
    <name type="scientific">Entomophthora muscae</name>
    <dbReference type="NCBI Taxonomy" id="34485"/>
    <lineage>
        <taxon>Eukaryota</taxon>
        <taxon>Fungi</taxon>
        <taxon>Fungi incertae sedis</taxon>
        <taxon>Zoopagomycota</taxon>
        <taxon>Entomophthoromycotina</taxon>
        <taxon>Entomophthoromycetes</taxon>
        <taxon>Entomophthorales</taxon>
        <taxon>Entomophthoraceae</taxon>
        <taxon>Entomophthora</taxon>
    </lineage>
</organism>
<keyword evidence="2" id="KW-1185">Reference proteome</keyword>
<protein>
    <submittedName>
        <fullName evidence="1">Uncharacterized protein</fullName>
    </submittedName>
</protein>
<gene>
    <name evidence="1" type="ORF">DSO57_1008339</name>
</gene>
<accession>A0ACC2S8T3</accession>
<dbReference type="Proteomes" id="UP001165960">
    <property type="component" value="Unassembled WGS sequence"/>
</dbReference>
<name>A0ACC2S8T3_9FUNG</name>
<reference evidence="1" key="1">
    <citation type="submission" date="2022-04" db="EMBL/GenBank/DDBJ databases">
        <title>Genome of the entomopathogenic fungus Entomophthora muscae.</title>
        <authorList>
            <person name="Elya C."/>
            <person name="Lovett B.R."/>
            <person name="Lee E."/>
            <person name="Macias A.M."/>
            <person name="Hajek A.E."/>
            <person name="De Bivort B.L."/>
            <person name="Kasson M.T."/>
            <person name="De Fine Licht H.H."/>
            <person name="Stajich J.E."/>
        </authorList>
    </citation>
    <scope>NUCLEOTIDE SEQUENCE</scope>
    <source>
        <strain evidence="1">Berkeley</strain>
    </source>
</reference>
<proteinExistence type="predicted"/>
<evidence type="ECO:0000313" key="1">
    <source>
        <dbReference type="EMBL" id="KAJ9058809.1"/>
    </source>
</evidence>
<comment type="caution">
    <text evidence="1">The sequence shown here is derived from an EMBL/GenBank/DDBJ whole genome shotgun (WGS) entry which is preliminary data.</text>
</comment>
<sequence>MVAWQSVFDGPGFLPSSVVPCVLPLDAFTSGHSSVVLDDILVDSPLGWVPDLEKGTVKFYCINKSSFESFMCNEYDYVPKGTKDGVSQHVSVCEVTYSIVALLDPLVLNYTR</sequence>